<gene>
    <name evidence="10" type="ORF">BCF55_1624</name>
</gene>
<evidence type="ECO:0000313" key="10">
    <source>
        <dbReference type="EMBL" id="RLJ71325.1"/>
    </source>
</evidence>
<dbReference type="Pfam" id="PF04143">
    <property type="entry name" value="Sulf_transp"/>
    <property type="match status" value="2"/>
</dbReference>
<keyword evidence="7 9" id="KW-0472">Membrane</keyword>
<feature type="transmembrane region" description="Helical" evidence="9">
    <location>
        <begin position="251"/>
        <end position="270"/>
    </location>
</feature>
<protein>
    <recommendedName>
        <fullName evidence="12">Sulphur transport domain-containing protein</fullName>
    </recommendedName>
</protein>
<evidence type="ECO:0000256" key="4">
    <source>
        <dbReference type="ARBA" id="ARBA00022519"/>
    </source>
</evidence>
<feature type="transmembrane region" description="Helical" evidence="9">
    <location>
        <begin position="67"/>
        <end position="90"/>
    </location>
</feature>
<feature type="transmembrane region" description="Helical" evidence="9">
    <location>
        <begin position="398"/>
        <end position="417"/>
    </location>
</feature>
<evidence type="ECO:0000256" key="2">
    <source>
        <dbReference type="ARBA" id="ARBA00022448"/>
    </source>
</evidence>
<dbReference type="PANTHER" id="PTHR30574:SF1">
    <property type="entry name" value="SULPHUR TRANSPORT DOMAIN-CONTAINING PROTEIN"/>
    <property type="match status" value="1"/>
</dbReference>
<feature type="transmembrane region" description="Helical" evidence="9">
    <location>
        <begin position="102"/>
        <end position="128"/>
    </location>
</feature>
<feature type="transmembrane region" description="Helical" evidence="9">
    <location>
        <begin position="346"/>
        <end position="364"/>
    </location>
</feature>
<keyword evidence="11" id="KW-1185">Reference proteome</keyword>
<evidence type="ECO:0000256" key="6">
    <source>
        <dbReference type="ARBA" id="ARBA00022989"/>
    </source>
</evidence>
<keyword evidence="2" id="KW-0813">Transport</keyword>
<feature type="transmembrane region" description="Helical" evidence="9">
    <location>
        <begin position="134"/>
        <end position="156"/>
    </location>
</feature>
<proteinExistence type="inferred from homology"/>
<dbReference type="InterPro" id="IPR007272">
    <property type="entry name" value="Sulf_transp_TsuA/YedE"/>
</dbReference>
<evidence type="ECO:0000256" key="5">
    <source>
        <dbReference type="ARBA" id="ARBA00022692"/>
    </source>
</evidence>
<feature type="transmembrane region" description="Helical" evidence="9">
    <location>
        <begin position="208"/>
        <end position="230"/>
    </location>
</feature>
<evidence type="ECO:0000256" key="7">
    <source>
        <dbReference type="ARBA" id="ARBA00023136"/>
    </source>
</evidence>
<reference evidence="10 11" key="1">
    <citation type="submission" date="2018-10" db="EMBL/GenBank/DDBJ databases">
        <title>Genomic Encyclopedia of Archaeal and Bacterial Type Strains, Phase II (KMG-II): from individual species to whole genera.</title>
        <authorList>
            <person name="Goeker M."/>
        </authorList>
    </citation>
    <scope>NUCLEOTIDE SEQUENCE [LARGE SCALE GENOMIC DNA]</scope>
    <source>
        <strain evidence="10 11">DSM 16510</strain>
    </source>
</reference>
<accession>A0A497XQT7</accession>
<dbReference type="GO" id="GO:0005886">
    <property type="term" value="C:plasma membrane"/>
    <property type="evidence" value="ECO:0007669"/>
    <property type="project" value="UniProtKB-SubCell"/>
</dbReference>
<keyword evidence="3" id="KW-1003">Cell membrane</keyword>
<keyword evidence="5 9" id="KW-0812">Transmembrane</keyword>
<sequence length="426" mass="45893">METIKELYTHLFRRQWPAWIGGISMGFIVVLMFVWGAPWGVTNGILVWGDNILKPILYPDSDVQSPIWQFTALINWAFLLGAFISALLGGDFRISIPSFKEFLMGAFGGTLMGIGAFLAFGCTIGAFLVGFGALSASGITMMIGLGIGTYTGLRLYMWLLTKGWGTPGRAIEVPVNFQVILGVVLMVITLGLIVLLDKKVSTYSPALGLGSVQVTAGSLIFFGAILGIINQRTRFCFVRAFREPFMTGEGNMTRAAALALIVAAVFGLIVKFSPLTNVLEIPDVKDILAIEMTAPPSIKAMMIAPSFPIGSLIGGFIFGIGMTLAGGCSVGSFWRAGEGSLKNMTAILFYALGGSLFAFLYRKIEPAILSTFSGLYEKLGATNATGIRLFLPDALGPGWALVIFLAFALAWLLFATWNERTMKFTL</sequence>
<feature type="transmembrane region" description="Helical" evidence="9">
    <location>
        <begin position="309"/>
        <end position="334"/>
    </location>
</feature>
<evidence type="ECO:0008006" key="12">
    <source>
        <dbReference type="Google" id="ProtNLM"/>
    </source>
</evidence>
<comment type="subcellular location">
    <subcellularLocation>
        <location evidence="1">Cell inner membrane</location>
        <topology evidence="1">Multi-pass membrane protein</topology>
    </subcellularLocation>
</comment>
<evidence type="ECO:0000256" key="9">
    <source>
        <dbReference type="SAM" id="Phobius"/>
    </source>
</evidence>
<evidence type="ECO:0000313" key="11">
    <source>
        <dbReference type="Proteomes" id="UP000267841"/>
    </source>
</evidence>
<name>A0A497XQT7_9AQUI</name>
<dbReference type="PANTHER" id="PTHR30574">
    <property type="entry name" value="INNER MEMBRANE PROTEIN YEDE"/>
    <property type="match status" value="1"/>
</dbReference>
<dbReference type="Proteomes" id="UP000267841">
    <property type="component" value="Unassembled WGS sequence"/>
</dbReference>
<evidence type="ECO:0000256" key="8">
    <source>
        <dbReference type="ARBA" id="ARBA00035655"/>
    </source>
</evidence>
<organism evidence="10 11">
    <name type="scientific">Hydrogenivirga caldilitoris</name>
    <dbReference type="NCBI Taxonomy" id="246264"/>
    <lineage>
        <taxon>Bacteria</taxon>
        <taxon>Pseudomonadati</taxon>
        <taxon>Aquificota</taxon>
        <taxon>Aquificia</taxon>
        <taxon>Aquificales</taxon>
        <taxon>Aquificaceae</taxon>
        <taxon>Hydrogenivirga</taxon>
    </lineage>
</organism>
<comment type="similarity">
    <text evidence="8">Belongs to the TsuA/YedE (TC 9.B.102) family.</text>
</comment>
<dbReference type="OrthoDB" id="13501at2"/>
<dbReference type="EMBL" id="RCCJ01000001">
    <property type="protein sequence ID" value="RLJ71325.1"/>
    <property type="molecule type" value="Genomic_DNA"/>
</dbReference>
<dbReference type="AlphaFoldDB" id="A0A497XQT7"/>
<keyword evidence="4" id="KW-0997">Cell inner membrane</keyword>
<keyword evidence="6 9" id="KW-1133">Transmembrane helix</keyword>
<evidence type="ECO:0000256" key="1">
    <source>
        <dbReference type="ARBA" id="ARBA00004429"/>
    </source>
</evidence>
<feature type="transmembrane region" description="Helical" evidence="9">
    <location>
        <begin position="16"/>
        <end position="37"/>
    </location>
</feature>
<evidence type="ECO:0000256" key="3">
    <source>
        <dbReference type="ARBA" id="ARBA00022475"/>
    </source>
</evidence>
<dbReference type="RefSeq" id="WP_121012556.1">
    <property type="nucleotide sequence ID" value="NZ_RCCJ01000001.1"/>
</dbReference>
<comment type="caution">
    <text evidence="10">The sequence shown here is derived from an EMBL/GenBank/DDBJ whole genome shotgun (WGS) entry which is preliminary data.</text>
</comment>
<feature type="transmembrane region" description="Helical" evidence="9">
    <location>
        <begin position="177"/>
        <end position="196"/>
    </location>
</feature>